<name>A0A973W1D5_9BRAD</name>
<accession>A0A973W1D5</accession>
<dbReference type="RefSeq" id="WP_166204776.1">
    <property type="nucleotide sequence ID" value="NZ_CP088285.1"/>
</dbReference>
<evidence type="ECO:0000313" key="1">
    <source>
        <dbReference type="EMBL" id="NVI45379.1"/>
    </source>
</evidence>
<protein>
    <submittedName>
        <fullName evidence="1">Uncharacterized protein</fullName>
    </submittedName>
</protein>
<gene>
    <name evidence="1" type="ORF">HAP48_020905</name>
</gene>
<reference evidence="1" key="1">
    <citation type="submission" date="2020-06" db="EMBL/GenBank/DDBJ databases">
        <title>Whole Genome Sequence of Bradyrhizobium sp. Strain 1S1.</title>
        <authorList>
            <person name="Bromfield E.S.P."/>
            <person name="Cloutier S."/>
        </authorList>
    </citation>
    <scope>NUCLEOTIDE SEQUENCE [LARGE SCALE GENOMIC DNA]</scope>
    <source>
        <strain evidence="1">1S1</strain>
    </source>
</reference>
<dbReference type="EMBL" id="JAAOLE020000001">
    <property type="protein sequence ID" value="NVI45379.1"/>
    <property type="molecule type" value="Genomic_DNA"/>
</dbReference>
<sequence length="320" mass="35209">MSDFASAVERARNAFASVSRIEAALSRDPNDASLQVNLAAMSKLARQSQDQLLSYSGQQHVEVCNYRLLPEAANSYALPFVSNSLLEYQNLFSQIHDAIRNGPKVNAIIGKEALEESLLEFAYSYSGSLGVVLLAQNEKDFFDGRLDESIDALFQVMDIDSRDAVRDIGKTLGTAVVKRIHDWSAANIKGGFAADVRWNKSDGRQVGEVIERRRMENIVEIIEATSDKETETISARGILVGGDLASGAFHFVVPNGEDYRGHLAEEFSHDTDMTLGKVYVASIRETSTTTYASQKVDRKRELLGLRPLPSASYPGDVDPL</sequence>
<dbReference type="AlphaFoldDB" id="A0A973W1D5"/>
<comment type="caution">
    <text evidence="1">The sequence shown here is derived from an EMBL/GenBank/DDBJ whole genome shotgun (WGS) entry which is preliminary data.</text>
</comment>
<proteinExistence type="predicted"/>
<organism evidence="1">
    <name type="scientific">Bradyrhizobium septentrionale</name>
    <dbReference type="NCBI Taxonomy" id="1404411"/>
    <lineage>
        <taxon>Bacteria</taxon>
        <taxon>Pseudomonadati</taxon>
        <taxon>Pseudomonadota</taxon>
        <taxon>Alphaproteobacteria</taxon>
        <taxon>Hyphomicrobiales</taxon>
        <taxon>Nitrobacteraceae</taxon>
        <taxon>Bradyrhizobium</taxon>
    </lineage>
</organism>